<evidence type="ECO:0000256" key="4">
    <source>
        <dbReference type="ARBA" id="ARBA00022679"/>
    </source>
</evidence>
<feature type="domain" description="Protein kinase" evidence="11">
    <location>
        <begin position="127"/>
        <end position="468"/>
    </location>
</feature>
<evidence type="ECO:0000313" key="12">
    <source>
        <dbReference type="EMBL" id="CAI0545590.1"/>
    </source>
</evidence>
<feature type="compositionally biased region" description="Polar residues" evidence="10">
    <location>
        <begin position="492"/>
        <end position="507"/>
    </location>
</feature>
<keyword evidence="6" id="KW-0418">Kinase</keyword>
<keyword evidence="13" id="KW-1185">Reference proteome</keyword>
<feature type="region of interest" description="Disordered" evidence="10">
    <location>
        <begin position="482"/>
        <end position="536"/>
    </location>
</feature>
<feature type="compositionally biased region" description="Low complexity" evidence="10">
    <location>
        <begin position="508"/>
        <end position="521"/>
    </location>
</feature>
<evidence type="ECO:0000256" key="2">
    <source>
        <dbReference type="ARBA" id="ARBA00012513"/>
    </source>
</evidence>
<evidence type="ECO:0000256" key="1">
    <source>
        <dbReference type="ARBA" id="ARBA00009903"/>
    </source>
</evidence>
<sequence length="536" mass="58278">MSEPKTETCDTAESLAACGSFRDLSLSNSNSVSISMCSSSCGTVSGSDHQSIGSSNLSNVSNGGSERKESSEKGGSLSTVDSSNGEGGSFRSLCPSKPHRGNDVRWDAIQSVTAKDGGNGVLGLAHFRLLRKLGCGDIGSVYLAELRGTGCLFAMKVMDKGMLAGRKKLLRAQTEKEILGLLDHPFLPTLYSHFETDKFSCLLMEFCSGGDLHMLRQRQPGKHFTEQAARFYASQVLLALEYLHMMGVVYRDLKPENVLVREDGHIMLSDFDLSLRCCVNATLVQSSADPSCQISSYCIQPSCIDPACKLPVCVEPACLQPSCFKPRFMNRSSKTSKKVKSDKKLNLVSSDSLPVLIVEPTTARSMSFVGTHEYLAPEIIRGDGHGSAVDWWTFGIFLYELLYGKTPFKGNGNRETLCNVVGQPLKFPEGSSVSFAAKDLIRGLLVKDPPKRLGFKKGATEIKQHPFFETVNWALIRSTQPPEVPKPIDMSILNQSPTKPSQPPSACNNNKNSNGKGASAADSDRSSGPYLDFEFF</sequence>
<reference evidence="12" key="1">
    <citation type="submission" date="2022-08" db="EMBL/GenBank/DDBJ databases">
        <authorList>
            <person name="Gutierrez-Valencia J."/>
        </authorList>
    </citation>
    <scope>NUCLEOTIDE SEQUENCE</scope>
</reference>
<dbReference type="CDD" id="cd05574">
    <property type="entry name" value="STKc_phototropin_like"/>
    <property type="match status" value="1"/>
</dbReference>
<dbReference type="GO" id="GO:0005524">
    <property type="term" value="F:ATP binding"/>
    <property type="evidence" value="ECO:0007669"/>
    <property type="project" value="UniProtKB-KW"/>
</dbReference>
<evidence type="ECO:0000256" key="8">
    <source>
        <dbReference type="ARBA" id="ARBA00047899"/>
    </source>
</evidence>
<dbReference type="Proteomes" id="UP001154282">
    <property type="component" value="Unassembled WGS sequence"/>
</dbReference>
<dbReference type="FunFam" id="1.10.510.10:FF:000028">
    <property type="entry name" value="serine/threonine-protein kinase D6PK-like"/>
    <property type="match status" value="1"/>
</dbReference>
<evidence type="ECO:0000256" key="7">
    <source>
        <dbReference type="ARBA" id="ARBA00022840"/>
    </source>
</evidence>
<feature type="compositionally biased region" description="Low complexity" evidence="10">
    <location>
        <begin position="31"/>
        <end position="64"/>
    </location>
</feature>
<name>A0AAV0QJ53_9ROSI</name>
<dbReference type="Gene3D" id="3.30.200.20">
    <property type="entry name" value="Phosphorylase Kinase, domain 1"/>
    <property type="match status" value="1"/>
</dbReference>
<comment type="caution">
    <text evidence="12">The sequence shown here is derived from an EMBL/GenBank/DDBJ whole genome shotgun (WGS) entry which is preliminary data.</text>
</comment>
<dbReference type="InterPro" id="IPR000719">
    <property type="entry name" value="Prot_kinase_dom"/>
</dbReference>
<dbReference type="FunFam" id="1.10.510.10:FF:000020">
    <property type="entry name" value="serine/threonine-protein kinase D6PK-like"/>
    <property type="match status" value="1"/>
</dbReference>
<dbReference type="EC" id="2.7.11.1" evidence="2"/>
<dbReference type="InterPro" id="IPR008271">
    <property type="entry name" value="Ser/Thr_kinase_AS"/>
</dbReference>
<feature type="region of interest" description="Disordered" evidence="10">
    <location>
        <begin position="31"/>
        <end position="98"/>
    </location>
</feature>
<comment type="similarity">
    <text evidence="1">Belongs to the protein kinase superfamily. AGC Ser/Thr protein kinase family.</text>
</comment>
<comment type="catalytic activity">
    <reaction evidence="8">
        <text>L-threonyl-[protein] + ATP = O-phospho-L-threonyl-[protein] + ADP + H(+)</text>
        <dbReference type="Rhea" id="RHEA:46608"/>
        <dbReference type="Rhea" id="RHEA-COMP:11060"/>
        <dbReference type="Rhea" id="RHEA-COMP:11605"/>
        <dbReference type="ChEBI" id="CHEBI:15378"/>
        <dbReference type="ChEBI" id="CHEBI:30013"/>
        <dbReference type="ChEBI" id="CHEBI:30616"/>
        <dbReference type="ChEBI" id="CHEBI:61977"/>
        <dbReference type="ChEBI" id="CHEBI:456216"/>
        <dbReference type="EC" id="2.7.11.1"/>
    </reaction>
</comment>
<protein>
    <recommendedName>
        <fullName evidence="2">non-specific serine/threonine protein kinase</fullName>
        <ecNumber evidence="2">2.7.11.1</ecNumber>
    </recommendedName>
</protein>
<dbReference type="InterPro" id="IPR011009">
    <property type="entry name" value="Kinase-like_dom_sf"/>
</dbReference>
<keyword evidence="5" id="KW-0547">Nucleotide-binding</keyword>
<evidence type="ECO:0000256" key="5">
    <source>
        <dbReference type="ARBA" id="ARBA00022741"/>
    </source>
</evidence>
<keyword evidence="7" id="KW-0067">ATP-binding</keyword>
<evidence type="ECO:0000256" key="9">
    <source>
        <dbReference type="ARBA" id="ARBA00048679"/>
    </source>
</evidence>
<evidence type="ECO:0000313" key="13">
    <source>
        <dbReference type="Proteomes" id="UP001154282"/>
    </source>
</evidence>
<dbReference type="PROSITE" id="PS50011">
    <property type="entry name" value="PROTEIN_KINASE_DOM"/>
    <property type="match status" value="1"/>
</dbReference>
<proteinExistence type="inferred from homology"/>
<keyword evidence="4" id="KW-0808">Transferase</keyword>
<dbReference type="FunFam" id="3.30.200.20:FF:000032">
    <property type="entry name" value="Serine/threonine-protein kinase D6PK-like"/>
    <property type="match status" value="1"/>
</dbReference>
<dbReference type="Pfam" id="PF00069">
    <property type="entry name" value="Pkinase"/>
    <property type="match status" value="2"/>
</dbReference>
<accession>A0AAV0QJ53</accession>
<dbReference type="PANTHER" id="PTHR45637">
    <property type="entry name" value="FLIPPASE KINASE 1-RELATED"/>
    <property type="match status" value="1"/>
</dbReference>
<evidence type="ECO:0000256" key="10">
    <source>
        <dbReference type="SAM" id="MobiDB-lite"/>
    </source>
</evidence>
<dbReference type="GO" id="GO:0004674">
    <property type="term" value="F:protein serine/threonine kinase activity"/>
    <property type="evidence" value="ECO:0007669"/>
    <property type="project" value="UniProtKB-KW"/>
</dbReference>
<evidence type="ECO:0000256" key="6">
    <source>
        <dbReference type="ARBA" id="ARBA00022777"/>
    </source>
</evidence>
<dbReference type="Gene3D" id="1.10.510.10">
    <property type="entry name" value="Transferase(Phosphotransferase) domain 1"/>
    <property type="match status" value="1"/>
</dbReference>
<dbReference type="SMART" id="SM00220">
    <property type="entry name" value="S_TKc"/>
    <property type="match status" value="1"/>
</dbReference>
<dbReference type="SUPFAM" id="SSF56112">
    <property type="entry name" value="Protein kinase-like (PK-like)"/>
    <property type="match status" value="1"/>
</dbReference>
<keyword evidence="3" id="KW-0723">Serine/threonine-protein kinase</keyword>
<dbReference type="AlphaFoldDB" id="A0AAV0QJ53"/>
<organism evidence="12 13">
    <name type="scientific">Linum tenue</name>
    <dbReference type="NCBI Taxonomy" id="586396"/>
    <lineage>
        <taxon>Eukaryota</taxon>
        <taxon>Viridiplantae</taxon>
        <taxon>Streptophyta</taxon>
        <taxon>Embryophyta</taxon>
        <taxon>Tracheophyta</taxon>
        <taxon>Spermatophyta</taxon>
        <taxon>Magnoliopsida</taxon>
        <taxon>eudicotyledons</taxon>
        <taxon>Gunneridae</taxon>
        <taxon>Pentapetalae</taxon>
        <taxon>rosids</taxon>
        <taxon>fabids</taxon>
        <taxon>Malpighiales</taxon>
        <taxon>Linaceae</taxon>
        <taxon>Linum</taxon>
    </lineage>
</organism>
<evidence type="ECO:0000256" key="3">
    <source>
        <dbReference type="ARBA" id="ARBA00022527"/>
    </source>
</evidence>
<gene>
    <name evidence="12" type="ORF">LITE_LOCUS43650</name>
</gene>
<evidence type="ECO:0000259" key="11">
    <source>
        <dbReference type="PROSITE" id="PS50011"/>
    </source>
</evidence>
<dbReference type="EMBL" id="CAMGYJ010000009">
    <property type="protein sequence ID" value="CAI0545590.1"/>
    <property type="molecule type" value="Genomic_DNA"/>
</dbReference>
<comment type="catalytic activity">
    <reaction evidence="9">
        <text>L-seryl-[protein] + ATP = O-phospho-L-seryl-[protein] + ADP + H(+)</text>
        <dbReference type="Rhea" id="RHEA:17989"/>
        <dbReference type="Rhea" id="RHEA-COMP:9863"/>
        <dbReference type="Rhea" id="RHEA-COMP:11604"/>
        <dbReference type="ChEBI" id="CHEBI:15378"/>
        <dbReference type="ChEBI" id="CHEBI:29999"/>
        <dbReference type="ChEBI" id="CHEBI:30616"/>
        <dbReference type="ChEBI" id="CHEBI:83421"/>
        <dbReference type="ChEBI" id="CHEBI:456216"/>
        <dbReference type="EC" id="2.7.11.1"/>
    </reaction>
</comment>
<dbReference type="PROSITE" id="PS00108">
    <property type="entry name" value="PROTEIN_KINASE_ST"/>
    <property type="match status" value="1"/>
</dbReference>